<proteinExistence type="predicted"/>
<keyword evidence="3" id="KW-1185">Reference proteome</keyword>
<evidence type="ECO:0000313" key="3">
    <source>
        <dbReference type="Proteomes" id="UP001645859"/>
    </source>
</evidence>
<gene>
    <name evidence="2" type="ORF">D3230_09470</name>
</gene>
<reference evidence="2 3" key="1">
    <citation type="submission" date="2018-09" db="EMBL/GenBank/DDBJ databases">
        <title>Comparative genomics of Leucobacter spp.</title>
        <authorList>
            <person name="Reis A.C."/>
            <person name="Kolvenbach B.A."/>
            <person name="Corvini P.F.X."/>
            <person name="Nunes O.C."/>
        </authorList>
    </citation>
    <scope>NUCLEOTIDE SEQUENCE [LARGE SCALE GENOMIC DNA]</scope>
    <source>
        <strain evidence="2 3">TAN 31504</strain>
    </source>
</reference>
<evidence type="ECO:0000256" key="1">
    <source>
        <dbReference type="SAM" id="SignalP"/>
    </source>
</evidence>
<comment type="caution">
    <text evidence="2">The sequence shown here is derived from an EMBL/GenBank/DDBJ whole genome shotgun (WGS) entry which is preliminary data.</text>
</comment>
<feature type="chain" id="PRO_5047014643" evidence="1">
    <location>
        <begin position="36"/>
        <end position="230"/>
    </location>
</feature>
<accession>A0ABS1SJ60</accession>
<organism evidence="2 3">
    <name type="scientific">Leucobacter chromiireducens subsp. solipictus</name>
    <dbReference type="NCBI Taxonomy" id="398235"/>
    <lineage>
        <taxon>Bacteria</taxon>
        <taxon>Bacillati</taxon>
        <taxon>Actinomycetota</taxon>
        <taxon>Actinomycetes</taxon>
        <taxon>Micrococcales</taxon>
        <taxon>Microbacteriaceae</taxon>
        <taxon>Leucobacter</taxon>
    </lineage>
</organism>
<name>A0ABS1SJ60_9MICO</name>
<evidence type="ECO:0000313" key="2">
    <source>
        <dbReference type="EMBL" id="MBL3679514.1"/>
    </source>
</evidence>
<dbReference type="InterPro" id="IPR010916">
    <property type="entry name" value="TonB_box_CS"/>
</dbReference>
<sequence>MSTQTKPQIKQWFAAAGIASAAVLGALLIPTTAHAADTGAQTTEASITVTEAGAPAAGETVLVDAAWPELLPGGSDFASNTESASYEQAKARYDRAQAADAAYFTAQDRPAQRAYDQAYQRYLAGTGSAQQWLATMPAQSAEMREIQKCYDGTPLAAESRAASQALSVEKKEMLAQAREVREVVTDSRGELTVSPAIGGGVAHPSVGLSSGAMQPLPFAPSSTTELVVAR</sequence>
<feature type="signal peptide" evidence="1">
    <location>
        <begin position="1"/>
        <end position="35"/>
    </location>
</feature>
<keyword evidence="1" id="KW-0732">Signal</keyword>
<protein>
    <submittedName>
        <fullName evidence="2">Uncharacterized protein</fullName>
    </submittedName>
</protein>
<dbReference type="EMBL" id="QYAC01000004">
    <property type="protein sequence ID" value="MBL3679514.1"/>
    <property type="molecule type" value="Genomic_DNA"/>
</dbReference>
<dbReference type="Proteomes" id="UP001645859">
    <property type="component" value="Unassembled WGS sequence"/>
</dbReference>
<dbReference type="RefSeq" id="WP_202344773.1">
    <property type="nucleotide sequence ID" value="NZ_BAAAPI010000006.1"/>
</dbReference>
<dbReference type="PROSITE" id="PS00430">
    <property type="entry name" value="TONB_DEPENDENT_REC_1"/>
    <property type="match status" value="1"/>
</dbReference>